<dbReference type="RefSeq" id="WP_283414737.1">
    <property type="nucleotide sequence ID" value="NZ_FXUA01000010.1"/>
</dbReference>
<evidence type="ECO:0000313" key="1">
    <source>
        <dbReference type="EMBL" id="SMP35297.1"/>
    </source>
</evidence>
<organism evidence="1 2">
    <name type="scientific">Algoriphagus winogradskyi</name>
    <dbReference type="NCBI Taxonomy" id="237017"/>
    <lineage>
        <taxon>Bacteria</taxon>
        <taxon>Pseudomonadati</taxon>
        <taxon>Bacteroidota</taxon>
        <taxon>Cytophagia</taxon>
        <taxon>Cytophagales</taxon>
        <taxon>Cyclobacteriaceae</taxon>
        <taxon>Algoriphagus</taxon>
    </lineage>
</organism>
<proteinExistence type="predicted"/>
<dbReference type="PROSITE" id="PS51257">
    <property type="entry name" value="PROKAR_LIPOPROTEIN"/>
    <property type="match status" value="1"/>
</dbReference>
<dbReference type="Proteomes" id="UP001157915">
    <property type="component" value="Unassembled WGS sequence"/>
</dbReference>
<reference evidence="1 2" key="1">
    <citation type="submission" date="2017-05" db="EMBL/GenBank/DDBJ databases">
        <authorList>
            <person name="Varghese N."/>
            <person name="Submissions S."/>
        </authorList>
    </citation>
    <scope>NUCLEOTIDE SEQUENCE [LARGE SCALE GENOMIC DNA]</scope>
    <source>
        <strain evidence="1 2">DSM 15360</strain>
    </source>
</reference>
<name>A0ABY1PJ75_9BACT</name>
<keyword evidence="2" id="KW-1185">Reference proteome</keyword>
<dbReference type="EMBL" id="FXUA01000010">
    <property type="protein sequence ID" value="SMP35297.1"/>
    <property type="molecule type" value="Genomic_DNA"/>
</dbReference>
<comment type="caution">
    <text evidence="1">The sequence shown here is derived from an EMBL/GenBank/DDBJ whole genome shotgun (WGS) entry which is preliminary data.</text>
</comment>
<accession>A0ABY1PJ75</accession>
<sequence length="214" mass="24153">MMKNICLLLFTLIVFSACSSTKIYPRISCHICLAQEDGILLLPLNWQEGFSQLTPGDHRYLEEMIVRIFQEEGFTKVDIYDNMEYELLNAGIKDINDPDQLAQLHLELGISYLIGISLGELAWTGNWEKIYPSDFNSPSYWDTDTQVKSNLRIAMKETATGNIISENSIETILGGFPIPIGDGETIDLNSASLFKAVRISTRKGIKNMMKDCRC</sequence>
<protein>
    <submittedName>
        <fullName evidence="1">Uncharacterized protein</fullName>
    </submittedName>
</protein>
<evidence type="ECO:0000313" key="2">
    <source>
        <dbReference type="Proteomes" id="UP001157915"/>
    </source>
</evidence>
<gene>
    <name evidence="1" type="ORF">SAMN06265367_110120</name>
</gene>